<comment type="caution">
    <text evidence="1">The sequence shown here is derived from an EMBL/GenBank/DDBJ whole genome shotgun (WGS) entry which is preliminary data.</text>
</comment>
<evidence type="ECO:0000313" key="1">
    <source>
        <dbReference type="EMBL" id="GLG89029.1"/>
    </source>
</evidence>
<accession>A0A9W6FEB8</accession>
<organism evidence="1 2">
    <name type="scientific">Sellimonas catena</name>
    <dbReference type="NCBI Taxonomy" id="2994035"/>
    <lineage>
        <taxon>Bacteria</taxon>
        <taxon>Bacillati</taxon>
        <taxon>Bacillota</taxon>
        <taxon>Clostridia</taxon>
        <taxon>Lachnospirales</taxon>
        <taxon>Lachnospiraceae</taxon>
        <taxon>Sellimonas</taxon>
    </lineage>
</organism>
<dbReference type="AlphaFoldDB" id="A0A9W6FEB8"/>
<proteinExistence type="predicted"/>
<reference evidence="1" key="1">
    <citation type="submission" date="2022-11" db="EMBL/GenBank/DDBJ databases">
        <title>Draft genome sequence of Sellimonas catena strain 18CBH55.</title>
        <authorList>
            <person name="Hisatomi A."/>
            <person name="Ohkuma M."/>
            <person name="Sakamoto M."/>
        </authorList>
    </citation>
    <scope>NUCLEOTIDE SEQUENCE</scope>
    <source>
        <strain evidence="1">18CBH55</strain>
    </source>
</reference>
<dbReference type="EMBL" id="BSCH01000002">
    <property type="protein sequence ID" value="GLG89029.1"/>
    <property type="molecule type" value="Genomic_DNA"/>
</dbReference>
<name>A0A9W6FEB8_9FIRM</name>
<protein>
    <submittedName>
        <fullName evidence="1">Uncharacterized protein</fullName>
    </submittedName>
</protein>
<reference evidence="1" key="2">
    <citation type="submission" date="2022-11" db="EMBL/GenBank/DDBJ databases">
        <title>Draft genome sequence of Sellimonas catena strain 18CBH55.</title>
        <authorList>
            <person name="Atsushi H."/>
            <person name="Moriya O."/>
            <person name="Mitsuo S."/>
        </authorList>
    </citation>
    <scope>NUCLEOTIDE SEQUENCE</scope>
    <source>
        <strain evidence="1">18CBH55</strain>
    </source>
</reference>
<reference evidence="1" key="3">
    <citation type="journal article" date="2023" name="Int. J. Syst. Evol. Microbiol.">
        <title>Sellimonas catena sp. nov., isolated from human faeces.</title>
        <authorList>
            <person name="Hisatomi A."/>
            <person name="Ohkuma M."/>
            <person name="Sakamoto M."/>
        </authorList>
    </citation>
    <scope>NUCLEOTIDE SEQUENCE</scope>
    <source>
        <strain evidence="1">18CBH55</strain>
    </source>
</reference>
<gene>
    <name evidence="1" type="ORF">Selli2_04550</name>
</gene>
<dbReference type="Proteomes" id="UP001145094">
    <property type="component" value="Unassembled WGS sequence"/>
</dbReference>
<evidence type="ECO:0000313" key="2">
    <source>
        <dbReference type="Proteomes" id="UP001145094"/>
    </source>
</evidence>
<sequence length="50" mass="5702">MVSSILSFILFREKPAGLLTDVKTCKKLLRIILEKTLEKAGCVVYNGFKW</sequence>